<gene>
    <name evidence="2" type="ORF">EXN66_Car002026</name>
</gene>
<dbReference type="AlphaFoldDB" id="A0A6G1P8A5"/>
<feature type="region of interest" description="Disordered" evidence="1">
    <location>
        <begin position="58"/>
        <end position="89"/>
    </location>
</feature>
<feature type="compositionally biased region" description="Polar residues" evidence="1">
    <location>
        <begin position="78"/>
        <end position="89"/>
    </location>
</feature>
<sequence length="89" mass="9693">MAFVSSTAGLYRHPKACFHTGPMERTTAMLGELGCGSSANLSQPQQCAKPRRDLWLPTRDLASGPRTYTTERKGKRSFITSTAKSKTSA</sequence>
<dbReference type="EMBL" id="CM015713">
    <property type="protein sequence ID" value="KAF3686354.1"/>
    <property type="molecule type" value="Genomic_DNA"/>
</dbReference>
<keyword evidence="3" id="KW-1185">Reference proteome</keyword>
<reference evidence="2 3" key="1">
    <citation type="submission" date="2019-02" db="EMBL/GenBank/DDBJ databases">
        <title>Opniocepnalus argus genome.</title>
        <authorList>
            <person name="Zhou C."/>
            <person name="Xiao S."/>
        </authorList>
    </citation>
    <scope>NUCLEOTIDE SEQUENCE [LARGE SCALE GENOMIC DNA]</scope>
    <source>
        <strain evidence="2">OARG1902GOOAL</strain>
        <tissue evidence="2">Muscle</tissue>
    </source>
</reference>
<organism evidence="2 3">
    <name type="scientific">Channa argus</name>
    <name type="common">Northern snakehead</name>
    <name type="synonym">Ophicephalus argus</name>
    <dbReference type="NCBI Taxonomy" id="215402"/>
    <lineage>
        <taxon>Eukaryota</taxon>
        <taxon>Metazoa</taxon>
        <taxon>Chordata</taxon>
        <taxon>Craniata</taxon>
        <taxon>Vertebrata</taxon>
        <taxon>Euteleostomi</taxon>
        <taxon>Actinopterygii</taxon>
        <taxon>Neopterygii</taxon>
        <taxon>Teleostei</taxon>
        <taxon>Neoteleostei</taxon>
        <taxon>Acanthomorphata</taxon>
        <taxon>Anabantaria</taxon>
        <taxon>Anabantiformes</taxon>
        <taxon>Channoidei</taxon>
        <taxon>Channidae</taxon>
        <taxon>Channa</taxon>
    </lineage>
</organism>
<name>A0A6G1P8A5_CHAAH</name>
<evidence type="ECO:0000256" key="1">
    <source>
        <dbReference type="SAM" id="MobiDB-lite"/>
    </source>
</evidence>
<protein>
    <submittedName>
        <fullName evidence="2">Uncharacterized protein</fullName>
    </submittedName>
</protein>
<proteinExistence type="predicted"/>
<evidence type="ECO:0000313" key="2">
    <source>
        <dbReference type="EMBL" id="KAF3686354.1"/>
    </source>
</evidence>
<accession>A0A6G1P8A5</accession>
<evidence type="ECO:0000313" key="3">
    <source>
        <dbReference type="Proteomes" id="UP000503349"/>
    </source>
</evidence>
<reference evidence="3" key="2">
    <citation type="submission" date="2019-02" db="EMBL/GenBank/DDBJ databases">
        <title>Opniocepnalus argus Var Kimnra genome.</title>
        <authorList>
            <person name="Zhou C."/>
            <person name="Xiao S."/>
        </authorList>
    </citation>
    <scope>NUCLEOTIDE SEQUENCE [LARGE SCALE GENOMIC DNA]</scope>
</reference>
<dbReference type="Proteomes" id="UP000503349">
    <property type="component" value="Chromosome 2"/>
</dbReference>